<dbReference type="Gene3D" id="3.40.50.300">
    <property type="entry name" value="P-loop containing nucleotide triphosphate hydrolases"/>
    <property type="match status" value="1"/>
</dbReference>
<dbReference type="InterPro" id="IPR050835">
    <property type="entry name" value="ABC_transporter_sub-D"/>
</dbReference>
<protein>
    <submittedName>
        <fullName evidence="11">ABC transmembrane type-1 domain-containing protein</fullName>
    </submittedName>
</protein>
<name>A0A0N4UDG0_DRAME</name>
<feature type="transmembrane region" description="Helical" evidence="6">
    <location>
        <begin position="276"/>
        <end position="298"/>
    </location>
</feature>
<gene>
    <name evidence="8" type="ORF">DME_LOCUS9169</name>
</gene>
<dbReference type="PANTHER" id="PTHR11384">
    <property type="entry name" value="ATP-BINDING CASSETTE, SUB-FAMILY D MEMBER"/>
    <property type="match status" value="1"/>
</dbReference>
<sequence length="540" mass="62923">MGKKRKFEKDFYFDCQFFKHLWRIVKFLLFPKFNWAVSLILSTLIIAVGSEVVGYFTGLVPGKMYRALLNKDKDEFWNIMLRGTLLYIGKTLLIALTGYSSWFLYLWWRRNCVYQLHKRYFRNKAYYNINCIDDYGVDNPDQRITQDVERMTNKLAINIVPNLIIGPFVIAYYTYKTASTAGALGIALIYGYFVIGVIVNKLLVSPMVKWNARTEKAEGDFRYKHVTVRNNAESSALHNAEDFEFEECNRIFLTLWWRQVRFISWKLPNLFWQQFFDYYGGILSYAIQYIPIFMLHIYDDKPPSDIAMAISNNAFVYIYLVNSFTRITDLSLSLGEMAGIIEPVSFSIDQNSADLLIKNNLETETPYSDTIMEIKNLSYSIPTNSDITLLQGELSFTNLDENILVVGPSGCGKSSLIRVISRLWKQDSGIVVQNTKYRIMRLPQTPYFPTGYLTLLQQIQFPYIEKNDLSSKGIFSFIYFILILQDTLTPGEQQRLAFARILYRLPHMVMLDESTSSVSIDLEKKMYELLKKVNYYMVIE</sequence>
<evidence type="ECO:0000313" key="11">
    <source>
        <dbReference type="WBParaSite" id="DME_0000537001-mRNA-1"/>
    </source>
</evidence>
<evidence type="ECO:0000259" key="7">
    <source>
        <dbReference type="PROSITE" id="PS50929"/>
    </source>
</evidence>
<organism evidence="9 11">
    <name type="scientific">Dracunculus medinensis</name>
    <name type="common">Guinea worm</name>
    <dbReference type="NCBI Taxonomy" id="318479"/>
    <lineage>
        <taxon>Eukaryota</taxon>
        <taxon>Metazoa</taxon>
        <taxon>Ecdysozoa</taxon>
        <taxon>Nematoda</taxon>
        <taxon>Chromadorea</taxon>
        <taxon>Rhabditida</taxon>
        <taxon>Spirurina</taxon>
        <taxon>Dracunculoidea</taxon>
        <taxon>Dracunculidae</taxon>
        <taxon>Dracunculus</taxon>
    </lineage>
</organism>
<dbReference type="GO" id="GO:0005524">
    <property type="term" value="F:ATP binding"/>
    <property type="evidence" value="ECO:0007669"/>
    <property type="project" value="InterPro"/>
</dbReference>
<dbReference type="GO" id="GO:0005324">
    <property type="term" value="F:long-chain fatty acid transmembrane transporter activity"/>
    <property type="evidence" value="ECO:0007669"/>
    <property type="project" value="TreeGrafter"/>
</dbReference>
<reference evidence="11" key="1">
    <citation type="submission" date="2017-02" db="UniProtKB">
        <authorList>
            <consortium name="WormBaseParasite"/>
        </authorList>
    </citation>
    <scope>IDENTIFICATION</scope>
</reference>
<dbReference type="InterPro" id="IPR003439">
    <property type="entry name" value="ABC_transporter-like_ATP-bd"/>
</dbReference>
<keyword evidence="3 6" id="KW-0812">Transmembrane</keyword>
<dbReference type="Proteomes" id="UP000038040">
    <property type="component" value="Unplaced"/>
</dbReference>
<dbReference type="Gene3D" id="1.20.1560.10">
    <property type="entry name" value="ABC transporter type 1, transmembrane domain"/>
    <property type="match status" value="1"/>
</dbReference>
<dbReference type="GO" id="GO:0006635">
    <property type="term" value="P:fatty acid beta-oxidation"/>
    <property type="evidence" value="ECO:0007669"/>
    <property type="project" value="TreeGrafter"/>
</dbReference>
<evidence type="ECO:0000256" key="5">
    <source>
        <dbReference type="ARBA" id="ARBA00023136"/>
    </source>
</evidence>
<dbReference type="GO" id="GO:0015910">
    <property type="term" value="P:long-chain fatty acid import into peroxisome"/>
    <property type="evidence" value="ECO:0007669"/>
    <property type="project" value="TreeGrafter"/>
</dbReference>
<dbReference type="GO" id="GO:0007031">
    <property type="term" value="P:peroxisome organization"/>
    <property type="evidence" value="ECO:0007669"/>
    <property type="project" value="TreeGrafter"/>
</dbReference>
<keyword evidence="10" id="KW-1185">Reference proteome</keyword>
<dbReference type="InterPro" id="IPR027417">
    <property type="entry name" value="P-loop_NTPase"/>
</dbReference>
<evidence type="ECO:0000313" key="10">
    <source>
        <dbReference type="Proteomes" id="UP000274756"/>
    </source>
</evidence>
<dbReference type="PANTHER" id="PTHR11384:SF65">
    <property type="entry name" value="ABC TRANSPORTER DOMAIN-CONTAINING PROTEIN"/>
    <property type="match status" value="1"/>
</dbReference>
<accession>A0A0N4UDG0</accession>
<dbReference type="PROSITE" id="PS50929">
    <property type="entry name" value="ABC_TM1F"/>
    <property type="match status" value="1"/>
</dbReference>
<dbReference type="Pfam" id="PF06472">
    <property type="entry name" value="ABC_membrane_2"/>
    <property type="match status" value="1"/>
</dbReference>
<dbReference type="WBParaSite" id="DME_0000537001-mRNA-1">
    <property type="protein sequence ID" value="DME_0000537001-mRNA-1"/>
    <property type="gene ID" value="DME_0000537001"/>
</dbReference>
<dbReference type="GO" id="GO:0042760">
    <property type="term" value="P:very long-chain fatty acid catabolic process"/>
    <property type="evidence" value="ECO:0007669"/>
    <property type="project" value="TreeGrafter"/>
</dbReference>
<evidence type="ECO:0000256" key="1">
    <source>
        <dbReference type="ARBA" id="ARBA00008575"/>
    </source>
</evidence>
<evidence type="ECO:0000256" key="4">
    <source>
        <dbReference type="ARBA" id="ARBA00022989"/>
    </source>
</evidence>
<dbReference type="GO" id="GO:0016887">
    <property type="term" value="F:ATP hydrolysis activity"/>
    <property type="evidence" value="ECO:0007669"/>
    <property type="project" value="InterPro"/>
</dbReference>
<comment type="similarity">
    <text evidence="1">Belongs to the ABC transporter superfamily. ABCD family. Peroxisomal fatty acyl CoA transporter (TC 3.A.1.203) subfamily.</text>
</comment>
<proteinExistence type="inferred from homology"/>
<evidence type="ECO:0000256" key="2">
    <source>
        <dbReference type="ARBA" id="ARBA00022448"/>
    </source>
</evidence>
<dbReference type="InterPro" id="IPR011527">
    <property type="entry name" value="ABC1_TM_dom"/>
</dbReference>
<evidence type="ECO:0000313" key="8">
    <source>
        <dbReference type="EMBL" id="VDN59196.1"/>
    </source>
</evidence>
<reference evidence="8 10" key="2">
    <citation type="submission" date="2018-11" db="EMBL/GenBank/DDBJ databases">
        <authorList>
            <consortium name="Pathogen Informatics"/>
        </authorList>
    </citation>
    <scope>NUCLEOTIDE SEQUENCE [LARGE SCALE GENOMIC DNA]</scope>
</reference>
<evidence type="ECO:0000313" key="9">
    <source>
        <dbReference type="Proteomes" id="UP000038040"/>
    </source>
</evidence>
<dbReference type="Proteomes" id="UP000274756">
    <property type="component" value="Unassembled WGS sequence"/>
</dbReference>
<feature type="domain" description="ABC transmembrane type-1" evidence="7">
    <location>
        <begin position="44"/>
        <end position="276"/>
    </location>
</feature>
<dbReference type="InterPro" id="IPR036640">
    <property type="entry name" value="ABC1_TM_sf"/>
</dbReference>
<dbReference type="GO" id="GO:0140359">
    <property type="term" value="F:ABC-type transporter activity"/>
    <property type="evidence" value="ECO:0007669"/>
    <property type="project" value="InterPro"/>
</dbReference>
<dbReference type="SUPFAM" id="SSF90123">
    <property type="entry name" value="ABC transporter transmembrane region"/>
    <property type="match status" value="1"/>
</dbReference>
<dbReference type="STRING" id="318479.A0A0N4UDG0"/>
<dbReference type="OrthoDB" id="422637at2759"/>
<keyword evidence="5 6" id="KW-0472">Membrane</keyword>
<feature type="transmembrane region" description="Helical" evidence="6">
    <location>
        <begin position="33"/>
        <end position="56"/>
    </location>
</feature>
<feature type="transmembrane region" description="Helical" evidence="6">
    <location>
        <begin position="155"/>
        <end position="175"/>
    </location>
</feature>
<evidence type="ECO:0000256" key="3">
    <source>
        <dbReference type="ARBA" id="ARBA00022692"/>
    </source>
</evidence>
<feature type="transmembrane region" description="Helical" evidence="6">
    <location>
        <begin position="85"/>
        <end position="108"/>
    </location>
</feature>
<dbReference type="EMBL" id="UYYG01001177">
    <property type="protein sequence ID" value="VDN59196.1"/>
    <property type="molecule type" value="Genomic_DNA"/>
</dbReference>
<dbReference type="AlphaFoldDB" id="A0A0N4UDG0"/>
<dbReference type="SUPFAM" id="SSF52540">
    <property type="entry name" value="P-loop containing nucleoside triphosphate hydrolases"/>
    <property type="match status" value="1"/>
</dbReference>
<keyword evidence="2" id="KW-0813">Transport</keyword>
<dbReference type="Pfam" id="PF00005">
    <property type="entry name" value="ABC_tran"/>
    <property type="match status" value="1"/>
</dbReference>
<keyword evidence="4 6" id="KW-1133">Transmembrane helix</keyword>
<dbReference type="GO" id="GO:0005778">
    <property type="term" value="C:peroxisomal membrane"/>
    <property type="evidence" value="ECO:0007669"/>
    <property type="project" value="TreeGrafter"/>
</dbReference>
<evidence type="ECO:0000256" key="6">
    <source>
        <dbReference type="SAM" id="Phobius"/>
    </source>
</evidence>
<feature type="transmembrane region" description="Helical" evidence="6">
    <location>
        <begin position="181"/>
        <end position="203"/>
    </location>
</feature>